<dbReference type="InterPro" id="IPR021834">
    <property type="entry name" value="DUF3426"/>
</dbReference>
<protein>
    <submittedName>
        <fullName evidence="4">Putative Zn finger-like uncharacterized protein</fullName>
    </submittedName>
</protein>
<keyword evidence="2" id="KW-0472">Membrane</keyword>
<keyword evidence="5" id="KW-1185">Reference proteome</keyword>
<feature type="region of interest" description="Disordered" evidence="1">
    <location>
        <begin position="187"/>
        <end position="226"/>
    </location>
</feature>
<feature type="compositionally biased region" description="Basic and acidic residues" evidence="1">
    <location>
        <begin position="188"/>
        <end position="197"/>
    </location>
</feature>
<organism evidence="4 5">
    <name type="scientific">Pseudomonas duriflava</name>
    <dbReference type="NCBI Taxonomy" id="459528"/>
    <lineage>
        <taxon>Bacteria</taxon>
        <taxon>Pseudomonadati</taxon>
        <taxon>Pseudomonadota</taxon>
        <taxon>Gammaproteobacteria</taxon>
        <taxon>Pseudomonadales</taxon>
        <taxon>Pseudomonadaceae</taxon>
        <taxon>Pseudomonas</taxon>
    </lineage>
</organism>
<comment type="caution">
    <text evidence="4">The sequence shown here is derived from an EMBL/GenBank/DDBJ whole genome shotgun (WGS) entry which is preliminary data.</text>
</comment>
<dbReference type="Pfam" id="PF13717">
    <property type="entry name" value="Zn_ribbon_4"/>
    <property type="match status" value="1"/>
</dbReference>
<feature type="transmembrane region" description="Helical" evidence="2">
    <location>
        <begin position="292"/>
        <end position="312"/>
    </location>
</feature>
<keyword evidence="2" id="KW-0812">Transmembrane</keyword>
<dbReference type="Pfam" id="PF11906">
    <property type="entry name" value="DUF3426"/>
    <property type="match status" value="1"/>
</dbReference>
<dbReference type="AlphaFoldDB" id="A0A562QNP5"/>
<dbReference type="InterPro" id="IPR011723">
    <property type="entry name" value="Znf/thioredoxin_put"/>
</dbReference>
<dbReference type="RefSeq" id="WP_145136329.1">
    <property type="nucleotide sequence ID" value="NZ_VLKY01000001.1"/>
</dbReference>
<accession>A0A562QNP5</accession>
<evidence type="ECO:0000256" key="1">
    <source>
        <dbReference type="SAM" id="MobiDB-lite"/>
    </source>
</evidence>
<evidence type="ECO:0000259" key="3">
    <source>
        <dbReference type="Pfam" id="PF13717"/>
    </source>
</evidence>
<name>A0A562QNP5_9PSED</name>
<evidence type="ECO:0000313" key="4">
    <source>
        <dbReference type="EMBL" id="TWI58369.1"/>
    </source>
</evidence>
<sequence length="446" mass="48969">MTATYVTQCPHCSTRFRVTPAHLTAAHGTVRCGVCLETFNANEYLEDSSPLTESAYSEEYAVSSTTWTAPSTEALPATTGADATAADAPAESGTDIGSTATEDMALQNAKAPGQASSVEPTASNTLLIHDDLDLDGLDLDEELAKLDALESAQRLPPLPTFGHEEKPSRQPSYDESWAEALLREEEDALRSEQRHEPTLTLESIEDDASPEPALGPVDKTSEELPQTDSAKPILHMETSPDEHDAFAHSAAPKRATDARAEPGLHVETLLDLHDEPLQLDWQPPKKSWGKRLGWIALNIVALLALVAQYIGFHFDELARQDQYRPWFIQFCASVGCKVPSKVDVKQIRSSNLVVRSHPEFPGALQVDAILYNRATFSQPFPLLELRFADLNGQLLASRRFKPWEYLGGELKGQTEMPPQTPIHISLDILDPGSRAVNYSLSFHSPE</sequence>
<dbReference type="EMBL" id="VLKY01000001">
    <property type="protein sequence ID" value="TWI58369.1"/>
    <property type="molecule type" value="Genomic_DNA"/>
</dbReference>
<evidence type="ECO:0000256" key="2">
    <source>
        <dbReference type="SAM" id="Phobius"/>
    </source>
</evidence>
<gene>
    <name evidence="4" type="ORF">IQ22_00073</name>
</gene>
<reference evidence="4 5" key="1">
    <citation type="journal article" date="2015" name="Stand. Genomic Sci.">
        <title>Genomic Encyclopedia of Bacterial and Archaeal Type Strains, Phase III: the genomes of soil and plant-associated and newly described type strains.</title>
        <authorList>
            <person name="Whitman W.B."/>
            <person name="Woyke T."/>
            <person name="Klenk H.P."/>
            <person name="Zhou Y."/>
            <person name="Lilburn T.G."/>
            <person name="Beck B.J."/>
            <person name="De Vos P."/>
            <person name="Vandamme P."/>
            <person name="Eisen J.A."/>
            <person name="Garrity G."/>
            <person name="Hugenholtz P."/>
            <person name="Kyrpides N.C."/>
        </authorList>
    </citation>
    <scope>NUCLEOTIDE SEQUENCE [LARGE SCALE GENOMIC DNA]</scope>
    <source>
        <strain evidence="4 5">CGMCC 1.6858</strain>
    </source>
</reference>
<dbReference type="Proteomes" id="UP000316905">
    <property type="component" value="Unassembled WGS sequence"/>
</dbReference>
<keyword evidence="2" id="KW-1133">Transmembrane helix</keyword>
<feature type="domain" description="Zinc finger/thioredoxin putative" evidence="3">
    <location>
        <begin position="7"/>
        <end position="40"/>
    </location>
</feature>
<proteinExistence type="predicted"/>
<feature type="region of interest" description="Disordered" evidence="1">
    <location>
        <begin position="155"/>
        <end position="175"/>
    </location>
</feature>
<evidence type="ECO:0000313" key="5">
    <source>
        <dbReference type="Proteomes" id="UP000316905"/>
    </source>
</evidence>
<dbReference type="OrthoDB" id="5294582at2"/>
<dbReference type="NCBIfam" id="TIGR02098">
    <property type="entry name" value="MJ0042_CXXC"/>
    <property type="match status" value="1"/>
</dbReference>